<name>A0A2G9P747_AQUCT</name>
<dbReference type="EMBL" id="KV922530">
    <property type="protein sequence ID" value="PIN99177.1"/>
    <property type="molecule type" value="Genomic_DNA"/>
</dbReference>
<evidence type="ECO:0000259" key="6">
    <source>
        <dbReference type="PROSITE" id="PS01179"/>
    </source>
</evidence>
<evidence type="ECO:0000256" key="2">
    <source>
        <dbReference type="ARBA" id="ARBA00007881"/>
    </source>
</evidence>
<evidence type="ECO:0000259" key="7">
    <source>
        <dbReference type="PROSITE" id="PS50001"/>
    </source>
</evidence>
<keyword evidence="9" id="KW-1185">Reference proteome</keyword>
<accession>A0A2G9P747</accession>
<comment type="similarity">
    <text evidence="2">Belongs to the PTEN phosphatase protein family.</text>
</comment>
<evidence type="ECO:0000313" key="8">
    <source>
        <dbReference type="EMBL" id="PIN99177.1"/>
    </source>
</evidence>
<dbReference type="InterPro" id="IPR013625">
    <property type="entry name" value="PTB"/>
</dbReference>
<dbReference type="PROSITE" id="PS50001">
    <property type="entry name" value="SH2"/>
    <property type="match status" value="1"/>
</dbReference>
<evidence type="ECO:0000256" key="4">
    <source>
        <dbReference type="PROSITE-ProRule" id="PRU00191"/>
    </source>
</evidence>
<dbReference type="CDD" id="cd01213">
    <property type="entry name" value="PTB_tensin"/>
    <property type="match status" value="1"/>
</dbReference>
<dbReference type="InterPro" id="IPR000980">
    <property type="entry name" value="SH2"/>
</dbReference>
<dbReference type="PANTHER" id="PTHR45734">
    <property type="entry name" value="TENSIN"/>
    <property type="match status" value="1"/>
</dbReference>
<feature type="region of interest" description="Disordered" evidence="5">
    <location>
        <begin position="399"/>
        <end position="425"/>
    </location>
</feature>
<feature type="domain" description="SH2" evidence="7">
    <location>
        <begin position="453"/>
        <end position="554"/>
    </location>
</feature>
<dbReference type="InterPro" id="IPR033929">
    <property type="entry name" value="Tensin_PTB"/>
</dbReference>
<evidence type="ECO:0000313" key="9">
    <source>
        <dbReference type="Proteomes" id="UP000228934"/>
    </source>
</evidence>
<dbReference type="SMART" id="SM00462">
    <property type="entry name" value="PTB"/>
    <property type="match status" value="1"/>
</dbReference>
<feature type="domain" description="PID" evidence="6">
    <location>
        <begin position="640"/>
        <end position="693"/>
    </location>
</feature>
<sequence length="703" mass="76545">MSQVIPNHVLRVGQTVCMTPKEDGGGFRQVAHPRGLSMTTKCSYYTSERSVGQMTTQVSGHRLADTALYGPMKPNSGSFNKAAEKGLHIAMNGQQTLSGNNSTNQQKAMNGSEVEVNEEEAISPSLDISIDNLNQLILQLDPTFQPLPVNTDLIKKKREPVPCRPVTTNTTSPPAIKCVETNPTRAVAHENIQRSASPTPKYEGILISRGTDNNCTPNGSLIFCEPQSHASRRQDQHQGPSNGVFRQAAETIAVPSTRSRQPNSVLSSSLGSDSSFYTRPSFYTSDMSVMSTSPGSDTSYILGSAHSLTYDDTDGHQFSSRMSESPVGSVGSFSNLNSPAIMSPTSHIHRFDHGSFYHSKISAHASTKGHANSCPPSVNNSSMDIPILLVNGCLENEDLSPKSSRNLMNGPKRRGSSSFNKTYSESSIPTCSDSTVKDGQPGMKFVMDKSKLWFKPSITRDQAIEYLKDKEPGTFIIRDSTSYHVTQRSHNTISTVPTDNTTNEQVRHFLIESSAKGVHLKGAAEEPYFGSLSALVYQHTINPISLPCKLHIADKGSDGDSSPECLPDTTSELKTSAACNVLYLNSINTETLTGSSAIQKAASVTLEKADLQVPTIVNFKATEQGVTLTDIQRKVFFRRHYPVSTLSFCSVDPDFRKIFGFVAKNPTDPSSNVCHVFAEYDAIQPASPLISFLTNLIQQQERV</sequence>
<protein>
    <recommendedName>
        <fullName evidence="10">SH2 domain-containing protein</fullName>
    </recommendedName>
</protein>
<dbReference type="OrthoDB" id="6273691at2759"/>
<evidence type="ECO:0008006" key="10">
    <source>
        <dbReference type="Google" id="ProtNLM"/>
    </source>
</evidence>
<dbReference type="GO" id="GO:0005925">
    <property type="term" value="C:focal adhesion"/>
    <property type="evidence" value="ECO:0007669"/>
    <property type="project" value="UniProtKB-SubCell"/>
</dbReference>
<evidence type="ECO:0000256" key="5">
    <source>
        <dbReference type="SAM" id="MobiDB-lite"/>
    </source>
</evidence>
<dbReference type="Gene3D" id="2.30.29.30">
    <property type="entry name" value="Pleckstrin-homology domain (PH domain)/Phosphotyrosine-binding domain (PTB)"/>
    <property type="match status" value="1"/>
</dbReference>
<dbReference type="Pfam" id="PF08416">
    <property type="entry name" value="PTB"/>
    <property type="match status" value="1"/>
</dbReference>
<dbReference type="SUPFAM" id="SSF50729">
    <property type="entry name" value="PH domain-like"/>
    <property type="match status" value="1"/>
</dbReference>
<organism evidence="8 9">
    <name type="scientific">Aquarana catesbeiana</name>
    <name type="common">American bullfrog</name>
    <name type="synonym">Rana catesbeiana</name>
    <dbReference type="NCBI Taxonomy" id="8400"/>
    <lineage>
        <taxon>Eukaryota</taxon>
        <taxon>Metazoa</taxon>
        <taxon>Chordata</taxon>
        <taxon>Craniata</taxon>
        <taxon>Vertebrata</taxon>
        <taxon>Euteleostomi</taxon>
        <taxon>Amphibia</taxon>
        <taxon>Batrachia</taxon>
        <taxon>Anura</taxon>
        <taxon>Neobatrachia</taxon>
        <taxon>Ranoidea</taxon>
        <taxon>Ranidae</taxon>
        <taxon>Aquarana</taxon>
    </lineage>
</organism>
<keyword evidence="3 4" id="KW-0727">SH2 domain</keyword>
<comment type="subcellular location">
    <subcellularLocation>
        <location evidence="1">Cell junction</location>
        <location evidence="1">Focal adhesion</location>
    </subcellularLocation>
</comment>
<dbReference type="PROSITE" id="PS01179">
    <property type="entry name" value="PID"/>
    <property type="match status" value="1"/>
</dbReference>
<dbReference type="SUPFAM" id="SSF55550">
    <property type="entry name" value="SH2 domain"/>
    <property type="match status" value="1"/>
</dbReference>
<evidence type="ECO:0000256" key="1">
    <source>
        <dbReference type="ARBA" id="ARBA00004246"/>
    </source>
</evidence>
<dbReference type="InterPro" id="IPR011993">
    <property type="entry name" value="PH-like_dom_sf"/>
</dbReference>
<dbReference type="AlphaFoldDB" id="A0A2G9P747"/>
<dbReference type="InterPro" id="IPR006020">
    <property type="entry name" value="PTB/PI_dom"/>
</dbReference>
<dbReference type="Gene3D" id="3.30.505.10">
    <property type="entry name" value="SH2 domain"/>
    <property type="match status" value="1"/>
</dbReference>
<proteinExistence type="inferred from homology"/>
<dbReference type="PANTHER" id="PTHR45734:SF6">
    <property type="entry name" value="TENSIN-4"/>
    <property type="match status" value="1"/>
</dbReference>
<dbReference type="InterPro" id="IPR051484">
    <property type="entry name" value="Tensin_PTEN_phosphatase"/>
</dbReference>
<dbReference type="Pfam" id="PF00017">
    <property type="entry name" value="SH2"/>
    <property type="match status" value="1"/>
</dbReference>
<reference evidence="9" key="1">
    <citation type="journal article" date="2017" name="Nat. Commun.">
        <title>The North American bullfrog draft genome provides insight into hormonal regulation of long noncoding RNA.</title>
        <authorList>
            <person name="Hammond S.A."/>
            <person name="Warren R.L."/>
            <person name="Vandervalk B.P."/>
            <person name="Kucuk E."/>
            <person name="Khan H."/>
            <person name="Gibb E.A."/>
            <person name="Pandoh P."/>
            <person name="Kirk H."/>
            <person name="Zhao Y."/>
            <person name="Jones M."/>
            <person name="Mungall A.J."/>
            <person name="Coope R."/>
            <person name="Pleasance S."/>
            <person name="Moore R.A."/>
            <person name="Holt R.A."/>
            <person name="Round J.M."/>
            <person name="Ohora S."/>
            <person name="Walle B.V."/>
            <person name="Veldhoen N."/>
            <person name="Helbing C.C."/>
            <person name="Birol I."/>
        </authorList>
    </citation>
    <scope>NUCLEOTIDE SEQUENCE [LARGE SCALE GENOMIC DNA]</scope>
</reference>
<dbReference type="Proteomes" id="UP000228934">
    <property type="component" value="Unassembled WGS sequence"/>
</dbReference>
<feature type="compositionally biased region" description="Polar residues" evidence="5">
    <location>
        <begin position="416"/>
        <end position="425"/>
    </location>
</feature>
<gene>
    <name evidence="8" type="ORF">AB205_0074010</name>
</gene>
<dbReference type="SMART" id="SM00252">
    <property type="entry name" value="SH2"/>
    <property type="match status" value="1"/>
</dbReference>
<dbReference type="InterPro" id="IPR036860">
    <property type="entry name" value="SH2_dom_sf"/>
</dbReference>
<evidence type="ECO:0000256" key="3">
    <source>
        <dbReference type="ARBA" id="ARBA00022999"/>
    </source>
</evidence>